<organism evidence="3 4">
    <name type="scientific">Sorangium cellulosum</name>
    <name type="common">Polyangium cellulosum</name>
    <dbReference type="NCBI Taxonomy" id="56"/>
    <lineage>
        <taxon>Bacteria</taxon>
        <taxon>Pseudomonadati</taxon>
        <taxon>Myxococcota</taxon>
        <taxon>Polyangia</taxon>
        <taxon>Polyangiales</taxon>
        <taxon>Polyangiaceae</taxon>
        <taxon>Sorangium</taxon>
    </lineage>
</organism>
<accession>A0A2L0EW64</accession>
<evidence type="ECO:0000256" key="2">
    <source>
        <dbReference type="SAM" id="Phobius"/>
    </source>
</evidence>
<evidence type="ECO:0000256" key="1">
    <source>
        <dbReference type="SAM" id="MobiDB-lite"/>
    </source>
</evidence>
<feature type="transmembrane region" description="Helical" evidence="2">
    <location>
        <begin position="168"/>
        <end position="186"/>
    </location>
</feature>
<feature type="transmembrane region" description="Helical" evidence="2">
    <location>
        <begin position="86"/>
        <end position="106"/>
    </location>
</feature>
<dbReference type="EMBL" id="CP012673">
    <property type="protein sequence ID" value="AUX43509.1"/>
    <property type="molecule type" value="Genomic_DNA"/>
</dbReference>
<feature type="region of interest" description="Disordered" evidence="1">
    <location>
        <begin position="1"/>
        <end position="22"/>
    </location>
</feature>
<feature type="transmembrane region" description="Helical" evidence="2">
    <location>
        <begin position="58"/>
        <end position="80"/>
    </location>
</feature>
<keyword evidence="2" id="KW-1133">Transmembrane helix</keyword>
<keyword evidence="2" id="KW-0812">Transmembrane</keyword>
<proteinExistence type="predicted"/>
<dbReference type="AlphaFoldDB" id="A0A2L0EW64"/>
<name>A0A2L0EW64_SORCE</name>
<evidence type="ECO:0000313" key="3">
    <source>
        <dbReference type="EMBL" id="AUX43509.1"/>
    </source>
</evidence>
<protein>
    <submittedName>
        <fullName evidence="3">Uncharacterized protein</fullName>
    </submittedName>
</protein>
<feature type="transmembrane region" description="Helical" evidence="2">
    <location>
        <begin position="198"/>
        <end position="217"/>
    </location>
</feature>
<feature type="transmembrane region" description="Helical" evidence="2">
    <location>
        <begin position="229"/>
        <end position="247"/>
    </location>
</feature>
<sequence>MNTPLPSGPVSHRSRALADAPSSSRMAPAFAGAPVSDRDELAALLSALLSLVQQRRDIWLPLSFGVLGFAPIASLALAIFGLAPLHITTVTVVIPSFITAVALGLWYPRYGRVAARGYLFAIAGVLMYDVTRAPFSLLGDWSDFVPNIGALLLHREEPHTALGYTWRWLGNGGGMGLAFVMVYPLVARRRDVVQSALVYGVAVWSCLVLTLLLAPRGEQILFELTPKNLASTLIGHLVFGGVIGLLMRSTGINVRPYAADRPRIAPLSRR</sequence>
<gene>
    <name evidence="3" type="ORF">SOCE26_049580</name>
</gene>
<evidence type="ECO:0000313" key="4">
    <source>
        <dbReference type="Proteomes" id="UP000238348"/>
    </source>
</evidence>
<reference evidence="3 4" key="1">
    <citation type="submission" date="2015-09" db="EMBL/GenBank/DDBJ databases">
        <title>Sorangium comparison.</title>
        <authorList>
            <person name="Zaburannyi N."/>
            <person name="Bunk B."/>
            <person name="Overmann J."/>
            <person name="Mueller R."/>
        </authorList>
    </citation>
    <scope>NUCLEOTIDE SEQUENCE [LARGE SCALE GENOMIC DNA]</scope>
    <source>
        <strain evidence="3 4">So ce26</strain>
    </source>
</reference>
<feature type="transmembrane region" description="Helical" evidence="2">
    <location>
        <begin position="118"/>
        <end position="137"/>
    </location>
</feature>
<keyword evidence="2" id="KW-0472">Membrane</keyword>
<dbReference type="Proteomes" id="UP000238348">
    <property type="component" value="Chromosome"/>
</dbReference>